<dbReference type="Proteomes" id="UP000622533">
    <property type="component" value="Unassembled WGS sequence"/>
</dbReference>
<feature type="chain" id="PRO_5035228094" evidence="1">
    <location>
        <begin position="28"/>
        <end position="154"/>
    </location>
</feature>
<dbReference type="InterPro" id="IPR021256">
    <property type="entry name" value="DUF2808"/>
</dbReference>
<dbReference type="Pfam" id="PF10989">
    <property type="entry name" value="DUF2808"/>
    <property type="match status" value="1"/>
</dbReference>
<evidence type="ECO:0000313" key="3">
    <source>
        <dbReference type="Proteomes" id="UP000622533"/>
    </source>
</evidence>
<protein>
    <submittedName>
        <fullName evidence="2">DUF2808 domain-containing protein</fullName>
    </submittedName>
</protein>
<comment type="caution">
    <text evidence="2">The sequence shown here is derived from an EMBL/GenBank/DDBJ whole genome shotgun (WGS) entry which is preliminary data.</text>
</comment>
<gene>
    <name evidence="2" type="ORF">IQ276_09395</name>
</gene>
<reference evidence="2" key="1">
    <citation type="submission" date="2020-10" db="EMBL/GenBank/DDBJ databases">
        <authorList>
            <person name="Castelo-Branco R."/>
            <person name="Eusebio N."/>
            <person name="Adriana R."/>
            <person name="Vieira A."/>
            <person name="Brugerolle De Fraissinette N."/>
            <person name="Rezende De Castro R."/>
            <person name="Schneider M.P."/>
            <person name="Vasconcelos V."/>
            <person name="Leao P.N."/>
        </authorList>
    </citation>
    <scope>NUCLEOTIDE SEQUENCE</scope>
    <source>
        <strain evidence="2">LEGE 12446</strain>
    </source>
</reference>
<organism evidence="2 3">
    <name type="scientific">Desmonostoc muscorum LEGE 12446</name>
    <dbReference type="NCBI Taxonomy" id="1828758"/>
    <lineage>
        <taxon>Bacteria</taxon>
        <taxon>Bacillati</taxon>
        <taxon>Cyanobacteriota</taxon>
        <taxon>Cyanophyceae</taxon>
        <taxon>Nostocales</taxon>
        <taxon>Nostocaceae</taxon>
        <taxon>Desmonostoc</taxon>
    </lineage>
</organism>
<feature type="signal peptide" evidence="1">
    <location>
        <begin position="1"/>
        <end position="27"/>
    </location>
</feature>
<evidence type="ECO:0000313" key="2">
    <source>
        <dbReference type="EMBL" id="MBE9022634.1"/>
    </source>
</evidence>
<dbReference type="AlphaFoldDB" id="A0A8J7DFT4"/>
<keyword evidence="3" id="KW-1185">Reference proteome</keyword>
<proteinExistence type="predicted"/>
<evidence type="ECO:0000256" key="1">
    <source>
        <dbReference type="SAM" id="SignalP"/>
    </source>
</evidence>
<keyword evidence="1" id="KW-0732">Signal</keyword>
<sequence>MKKTLIYTSTVFALATTAFISLSHASAKETNIDNNLQYPANSWRLVKHTFRLNIPQNNNPLSQLIIETPSTVAVSNNIDVFDANGQKINTNISVNGKQIIIDFPEKVISNTKLLVNFNQVQQPVTGPASVYRFSAKVVGSEVEIPVGVAQFPTF</sequence>
<dbReference type="EMBL" id="JADEXS010000093">
    <property type="protein sequence ID" value="MBE9022634.1"/>
    <property type="molecule type" value="Genomic_DNA"/>
</dbReference>
<name>A0A8J7DFT4_DESMC</name>
<dbReference type="RefSeq" id="WP_193915447.1">
    <property type="nucleotide sequence ID" value="NZ_JADEXS020000002.1"/>
</dbReference>
<accession>A0A8J7DFT4</accession>